<dbReference type="AlphaFoldDB" id="A0A091WM22"/>
<keyword evidence="4 5" id="KW-0472">Membrane</keyword>
<feature type="transmembrane region" description="Helical" evidence="6">
    <location>
        <begin position="32"/>
        <end position="55"/>
    </location>
</feature>
<reference evidence="8 9" key="1">
    <citation type="submission" date="2014-04" db="EMBL/GenBank/DDBJ databases">
        <title>Genome evolution of avian class.</title>
        <authorList>
            <person name="Zhang G."/>
            <person name="Li C."/>
        </authorList>
    </citation>
    <scope>NUCLEOTIDE SEQUENCE [LARGE SCALE GENOMIC DNA]</scope>
    <source>
        <strain evidence="8">BGI_N306</strain>
    </source>
</reference>
<dbReference type="InterPro" id="IPR006634">
    <property type="entry name" value="TLC-dom"/>
</dbReference>
<evidence type="ECO:0000256" key="3">
    <source>
        <dbReference type="ARBA" id="ARBA00022989"/>
    </source>
</evidence>
<name>A0A091WM22_OPIHO</name>
<evidence type="ECO:0000256" key="5">
    <source>
        <dbReference type="PROSITE-ProRule" id="PRU00205"/>
    </source>
</evidence>
<dbReference type="PhylomeDB" id="A0A091WM22"/>
<dbReference type="EMBL" id="KK736013">
    <property type="protein sequence ID" value="KFR16712.1"/>
    <property type="molecule type" value="Genomic_DNA"/>
</dbReference>
<evidence type="ECO:0000256" key="2">
    <source>
        <dbReference type="ARBA" id="ARBA00022692"/>
    </source>
</evidence>
<comment type="subcellular location">
    <subcellularLocation>
        <location evidence="1">Membrane</location>
        <topology evidence="1">Multi-pass membrane protein</topology>
    </subcellularLocation>
</comment>
<feature type="transmembrane region" description="Helical" evidence="6">
    <location>
        <begin position="67"/>
        <end position="89"/>
    </location>
</feature>
<dbReference type="Proteomes" id="UP000053605">
    <property type="component" value="Unassembled WGS sequence"/>
</dbReference>
<keyword evidence="2 5" id="KW-0812">Transmembrane</keyword>
<accession>A0A091WM22</accession>
<dbReference type="InterPro" id="IPR042512">
    <property type="entry name" value="TLCD5"/>
</dbReference>
<evidence type="ECO:0000313" key="8">
    <source>
        <dbReference type="EMBL" id="KFR16712.1"/>
    </source>
</evidence>
<feature type="non-terminal residue" evidence="8">
    <location>
        <position position="126"/>
    </location>
</feature>
<proteinExistence type="predicted"/>
<evidence type="ECO:0000313" key="9">
    <source>
        <dbReference type="Proteomes" id="UP000053605"/>
    </source>
</evidence>
<evidence type="ECO:0000256" key="6">
    <source>
        <dbReference type="SAM" id="Phobius"/>
    </source>
</evidence>
<keyword evidence="9" id="KW-1185">Reference proteome</keyword>
<feature type="non-terminal residue" evidence="8">
    <location>
        <position position="1"/>
    </location>
</feature>
<organism evidence="8 9">
    <name type="scientific">Opisthocomus hoazin</name>
    <name type="common">Hoatzin</name>
    <name type="synonym">Phasianus hoazin</name>
    <dbReference type="NCBI Taxonomy" id="30419"/>
    <lineage>
        <taxon>Eukaryota</taxon>
        <taxon>Metazoa</taxon>
        <taxon>Chordata</taxon>
        <taxon>Craniata</taxon>
        <taxon>Vertebrata</taxon>
        <taxon>Euteleostomi</taxon>
        <taxon>Archelosauria</taxon>
        <taxon>Archosauria</taxon>
        <taxon>Dinosauria</taxon>
        <taxon>Saurischia</taxon>
        <taxon>Theropoda</taxon>
        <taxon>Coelurosauria</taxon>
        <taxon>Aves</taxon>
        <taxon>Neognathae</taxon>
        <taxon>Neoaves</taxon>
        <taxon>Opisthocomiformes</taxon>
        <taxon>Opisthocomidae</taxon>
        <taxon>Opisthocomus</taxon>
    </lineage>
</organism>
<protein>
    <submittedName>
        <fullName evidence="8">Transmembrane protein 136</fullName>
    </submittedName>
</protein>
<feature type="domain" description="TLC" evidence="7">
    <location>
        <begin position="23"/>
        <end position="126"/>
    </location>
</feature>
<dbReference type="PANTHER" id="PTHR31898">
    <property type="entry name" value="TRANSMEMBRANE PROTEIN 136"/>
    <property type="match status" value="1"/>
</dbReference>
<evidence type="ECO:0000256" key="4">
    <source>
        <dbReference type="ARBA" id="ARBA00023136"/>
    </source>
</evidence>
<dbReference type="GO" id="GO:0016020">
    <property type="term" value="C:membrane"/>
    <property type="evidence" value="ECO:0007669"/>
    <property type="project" value="UniProtKB-SubCell"/>
</dbReference>
<evidence type="ECO:0000259" key="7">
    <source>
        <dbReference type="PROSITE" id="PS50922"/>
    </source>
</evidence>
<dbReference type="PROSITE" id="PS50922">
    <property type="entry name" value="TLC"/>
    <property type="match status" value="1"/>
</dbReference>
<evidence type="ECO:0000256" key="1">
    <source>
        <dbReference type="ARBA" id="ARBA00004141"/>
    </source>
</evidence>
<gene>
    <name evidence="8" type="ORF">N306_10347</name>
</gene>
<keyword evidence="3 6" id="KW-1133">Transmembrane helix</keyword>
<dbReference type="PANTHER" id="PTHR31898:SF1">
    <property type="entry name" value="TLC DOMAIN-CONTAINING PROTEIN 5"/>
    <property type="match status" value="1"/>
</dbReference>
<sequence>LEVTCSLVAWLSLYACFCYWHKHRSYEWSCRLVTLLHGLIVTCLSGYVALWGGSWPLTHAGSPNTSLQIHVLSLTLGYFIFDLGWCLYFQTEGDLMLRKMLKKYRSWISLRSVNAPVKMNGHVTAH</sequence>